<sequence>MVNSKPKLVATQTIFSLFLLTFLLSITNVNSESVSVSFPKFDNVTDTIVLGGDAKNIGGVLQLTEKNQLGNPSTHSFGLSVFSKPIRLYEEKSGKVADFTTAFSFVVDPKGSQLHGDGFTFFILSVGYDLPVNSSSEGGFLGLFDKETAFDTSKNSIVAVEFDSFTNEWDPNSPHIGIDINTIESSVTVPWPIDRQSQGSIGIARISYNSASKELNVFVSYPNSPVKVDVILSYPVDLAAVLSDWVLIGFSGATGELAETHDILSWSFTTNL</sequence>
<dbReference type="GO" id="GO:0030246">
    <property type="term" value="F:carbohydrate binding"/>
    <property type="evidence" value="ECO:0007669"/>
    <property type="project" value="UniProtKB-KW"/>
</dbReference>
<dbReference type="CDD" id="cd06899">
    <property type="entry name" value="lectin_legume_LecRK_Arcelin_ConA"/>
    <property type="match status" value="1"/>
</dbReference>
<reference evidence="5 6" key="1">
    <citation type="submission" date="2023-01" db="EMBL/GenBank/DDBJ databases">
        <authorList>
            <person name="Kreplak J."/>
        </authorList>
    </citation>
    <scope>NUCLEOTIDE SEQUENCE [LARGE SCALE GENOMIC DNA]</scope>
</reference>
<dbReference type="InterPro" id="IPR019825">
    <property type="entry name" value="Lectin_legB_Mn/Ca_BS"/>
</dbReference>
<dbReference type="EMBL" id="OX451736">
    <property type="protein sequence ID" value="CAI8588133.1"/>
    <property type="molecule type" value="Genomic_DNA"/>
</dbReference>
<dbReference type="PROSITE" id="PS00307">
    <property type="entry name" value="LECTIN_LEGUME_BETA"/>
    <property type="match status" value="1"/>
</dbReference>
<proteinExistence type="inferred from homology"/>
<evidence type="ECO:0000256" key="1">
    <source>
        <dbReference type="ARBA" id="ARBA00007606"/>
    </source>
</evidence>
<dbReference type="PIRSF" id="PIRSF002690">
    <property type="entry name" value="L-type_lectin_plant"/>
    <property type="match status" value="1"/>
</dbReference>
<dbReference type="AlphaFoldDB" id="A0AAV0YTL5"/>
<evidence type="ECO:0000256" key="2">
    <source>
        <dbReference type="ARBA" id="ARBA00022734"/>
    </source>
</evidence>
<feature type="signal peptide" evidence="3">
    <location>
        <begin position="1"/>
        <end position="31"/>
    </location>
</feature>
<accession>A0AAV0YTL5</accession>
<dbReference type="Pfam" id="PF00139">
    <property type="entry name" value="Lectin_legB"/>
    <property type="match status" value="1"/>
</dbReference>
<dbReference type="PROSITE" id="PS00308">
    <property type="entry name" value="LECTIN_LEGUME_ALPHA"/>
    <property type="match status" value="1"/>
</dbReference>
<keyword evidence="2" id="KW-0430">Lectin</keyword>
<dbReference type="PANTHER" id="PTHR32401">
    <property type="entry name" value="CONCANAVALIN A-LIKE LECTIN FAMILY PROTEIN"/>
    <property type="match status" value="1"/>
</dbReference>
<keyword evidence="6" id="KW-1185">Reference proteome</keyword>
<dbReference type="InterPro" id="IPR000985">
    <property type="entry name" value="Lectin_LegA_CS"/>
</dbReference>
<gene>
    <name evidence="5" type="ORF">VFH_I332920</name>
</gene>
<comment type="similarity">
    <text evidence="1">Belongs to the leguminous lectin family.</text>
</comment>
<name>A0AAV0YTL5_VICFA</name>
<dbReference type="PANTHER" id="PTHR32401:SF14">
    <property type="entry name" value="LECTIN 5"/>
    <property type="match status" value="1"/>
</dbReference>
<dbReference type="InterPro" id="IPR013320">
    <property type="entry name" value="ConA-like_dom_sf"/>
</dbReference>
<protein>
    <recommendedName>
        <fullName evidence="4">Legume lectin domain-containing protein</fullName>
    </recommendedName>
</protein>
<evidence type="ECO:0000313" key="6">
    <source>
        <dbReference type="Proteomes" id="UP001157006"/>
    </source>
</evidence>
<organism evidence="5 6">
    <name type="scientific">Vicia faba</name>
    <name type="common">Broad bean</name>
    <name type="synonym">Faba vulgaris</name>
    <dbReference type="NCBI Taxonomy" id="3906"/>
    <lineage>
        <taxon>Eukaryota</taxon>
        <taxon>Viridiplantae</taxon>
        <taxon>Streptophyta</taxon>
        <taxon>Embryophyta</taxon>
        <taxon>Tracheophyta</taxon>
        <taxon>Spermatophyta</taxon>
        <taxon>Magnoliopsida</taxon>
        <taxon>eudicotyledons</taxon>
        <taxon>Gunneridae</taxon>
        <taxon>Pentapetalae</taxon>
        <taxon>rosids</taxon>
        <taxon>fabids</taxon>
        <taxon>Fabales</taxon>
        <taxon>Fabaceae</taxon>
        <taxon>Papilionoideae</taxon>
        <taxon>50 kb inversion clade</taxon>
        <taxon>NPAAA clade</taxon>
        <taxon>Hologalegina</taxon>
        <taxon>IRL clade</taxon>
        <taxon>Fabeae</taxon>
        <taxon>Vicia</taxon>
    </lineage>
</organism>
<dbReference type="InterPro" id="IPR050258">
    <property type="entry name" value="Leguminous_Lectin"/>
</dbReference>
<dbReference type="Gene3D" id="2.60.120.200">
    <property type="match status" value="1"/>
</dbReference>
<evidence type="ECO:0000256" key="3">
    <source>
        <dbReference type="SAM" id="SignalP"/>
    </source>
</evidence>
<dbReference type="InterPro" id="IPR001220">
    <property type="entry name" value="Legume_lectin_dom"/>
</dbReference>
<evidence type="ECO:0000313" key="5">
    <source>
        <dbReference type="EMBL" id="CAI8588133.1"/>
    </source>
</evidence>
<evidence type="ECO:0000259" key="4">
    <source>
        <dbReference type="Pfam" id="PF00139"/>
    </source>
</evidence>
<feature type="chain" id="PRO_5043707106" description="Legume lectin domain-containing protein" evidence="3">
    <location>
        <begin position="32"/>
        <end position="272"/>
    </location>
</feature>
<dbReference type="SUPFAM" id="SSF49899">
    <property type="entry name" value="Concanavalin A-like lectins/glucanases"/>
    <property type="match status" value="1"/>
</dbReference>
<dbReference type="InterPro" id="IPR016363">
    <property type="entry name" value="L-lectin"/>
</dbReference>
<keyword evidence="3" id="KW-0732">Signal</keyword>
<dbReference type="Proteomes" id="UP001157006">
    <property type="component" value="Chromosome 1L"/>
</dbReference>
<feature type="domain" description="Legume lectin" evidence="4">
    <location>
        <begin position="34"/>
        <end position="271"/>
    </location>
</feature>